<keyword evidence="3" id="KW-0804">Transcription</keyword>
<dbReference type="InterPro" id="IPR036388">
    <property type="entry name" value="WH-like_DNA-bd_sf"/>
</dbReference>
<name>A0ABW9SIQ4_9BURK</name>
<dbReference type="Pfam" id="PF01638">
    <property type="entry name" value="HxlR"/>
    <property type="match status" value="1"/>
</dbReference>
<evidence type="ECO:0000256" key="1">
    <source>
        <dbReference type="ARBA" id="ARBA00023015"/>
    </source>
</evidence>
<dbReference type="Proteomes" id="UP000735592">
    <property type="component" value="Unassembled WGS sequence"/>
</dbReference>
<sequence length="172" mass="19419">MTTGSCHLWYCSYFSLARKPTMQRKVWAEENCPMARAVDLIGEWGSILILREAFAGVRRFDDFQQNLQMSRNLLTTRLKKLVEGGVLIRQPIAENAKRLEYVLTPMGLDLVTTLVALRQWGDRWLFADCQQPARLIDLQDGSVIPPVQIRAASGRVVSPADIGMEEIKKAGN</sequence>
<feature type="domain" description="HTH hxlR-type" evidence="4">
    <location>
        <begin position="32"/>
        <end position="129"/>
    </location>
</feature>
<dbReference type="PROSITE" id="PS51118">
    <property type="entry name" value="HTH_HXLR"/>
    <property type="match status" value="1"/>
</dbReference>
<evidence type="ECO:0000256" key="3">
    <source>
        <dbReference type="ARBA" id="ARBA00023163"/>
    </source>
</evidence>
<gene>
    <name evidence="5" type="ORF">GM655_03180</name>
</gene>
<evidence type="ECO:0000256" key="2">
    <source>
        <dbReference type="ARBA" id="ARBA00023125"/>
    </source>
</evidence>
<dbReference type="PANTHER" id="PTHR33204:SF18">
    <property type="entry name" value="TRANSCRIPTIONAL REGULATORY PROTEIN"/>
    <property type="match status" value="1"/>
</dbReference>
<keyword evidence="1" id="KW-0805">Transcription regulation</keyword>
<dbReference type="SUPFAM" id="SSF46785">
    <property type="entry name" value="Winged helix' DNA-binding domain"/>
    <property type="match status" value="1"/>
</dbReference>
<keyword evidence="6" id="KW-1185">Reference proteome</keyword>
<comment type="caution">
    <text evidence="5">The sequence shown here is derived from an EMBL/GenBank/DDBJ whole genome shotgun (WGS) entry which is preliminary data.</text>
</comment>
<reference evidence="5 6" key="1">
    <citation type="submission" date="2019-11" db="EMBL/GenBank/DDBJ databases">
        <title>Type strains purchased from KCTC, JCM and DSMZ.</title>
        <authorList>
            <person name="Lu H."/>
        </authorList>
    </citation>
    <scope>NUCLEOTIDE SEQUENCE [LARGE SCALE GENOMIC DNA]</scope>
    <source>
        <strain evidence="5 6">DSM 103461</strain>
    </source>
</reference>
<dbReference type="EMBL" id="WNKW01000001">
    <property type="protein sequence ID" value="MTW31825.1"/>
    <property type="molecule type" value="Genomic_DNA"/>
</dbReference>
<proteinExistence type="predicted"/>
<evidence type="ECO:0000259" key="4">
    <source>
        <dbReference type="PROSITE" id="PS51118"/>
    </source>
</evidence>
<dbReference type="InterPro" id="IPR036390">
    <property type="entry name" value="WH_DNA-bd_sf"/>
</dbReference>
<dbReference type="PANTHER" id="PTHR33204">
    <property type="entry name" value="TRANSCRIPTIONAL REGULATOR, MARR FAMILY"/>
    <property type="match status" value="1"/>
</dbReference>
<protein>
    <submittedName>
        <fullName evidence="5">Transcriptional regulator</fullName>
    </submittedName>
</protein>
<organism evidence="5 6">
    <name type="scientific">Pseudoduganella danionis</name>
    <dbReference type="NCBI Taxonomy" id="1890295"/>
    <lineage>
        <taxon>Bacteria</taxon>
        <taxon>Pseudomonadati</taxon>
        <taxon>Pseudomonadota</taxon>
        <taxon>Betaproteobacteria</taxon>
        <taxon>Burkholderiales</taxon>
        <taxon>Oxalobacteraceae</taxon>
        <taxon>Telluria group</taxon>
        <taxon>Pseudoduganella</taxon>
    </lineage>
</organism>
<dbReference type="Gene3D" id="1.10.10.10">
    <property type="entry name" value="Winged helix-like DNA-binding domain superfamily/Winged helix DNA-binding domain"/>
    <property type="match status" value="1"/>
</dbReference>
<evidence type="ECO:0000313" key="6">
    <source>
        <dbReference type="Proteomes" id="UP000735592"/>
    </source>
</evidence>
<evidence type="ECO:0000313" key="5">
    <source>
        <dbReference type="EMBL" id="MTW31825.1"/>
    </source>
</evidence>
<keyword evidence="2" id="KW-0238">DNA-binding</keyword>
<dbReference type="InterPro" id="IPR002577">
    <property type="entry name" value="HTH_HxlR"/>
</dbReference>
<accession>A0ABW9SIQ4</accession>